<feature type="domain" description="Reverse transcriptase" evidence="11">
    <location>
        <begin position="1"/>
        <end position="253"/>
    </location>
</feature>
<name>A0ABY2YK18_9STRE</name>
<dbReference type="GO" id="GO:0003964">
    <property type="term" value="F:RNA-directed DNA polymerase activity"/>
    <property type="evidence" value="ECO:0007669"/>
    <property type="project" value="UniProtKB-KW"/>
</dbReference>
<comment type="similarity">
    <text evidence="9">Belongs to the bacterial reverse transcriptase family.</text>
</comment>
<evidence type="ECO:0000256" key="7">
    <source>
        <dbReference type="ARBA" id="ARBA00022918"/>
    </source>
</evidence>
<dbReference type="PANTHER" id="PTHR34047:SF7">
    <property type="entry name" value="RNA-DIRECTED DNA POLYMERASE"/>
    <property type="match status" value="1"/>
</dbReference>
<keyword evidence="8" id="KW-0051">Antiviral defense</keyword>
<evidence type="ECO:0000256" key="10">
    <source>
        <dbReference type="ARBA" id="ARBA00048173"/>
    </source>
</evidence>
<dbReference type="InterPro" id="IPR051083">
    <property type="entry name" value="GrpII_Intron_Splice-Mob/Def"/>
</dbReference>
<keyword evidence="2" id="KW-0808">Transferase</keyword>
<evidence type="ECO:0000256" key="3">
    <source>
        <dbReference type="ARBA" id="ARBA00022695"/>
    </source>
</evidence>
<keyword evidence="4" id="KW-0479">Metal-binding</keyword>
<evidence type="ECO:0000256" key="6">
    <source>
        <dbReference type="ARBA" id="ARBA00022842"/>
    </source>
</evidence>
<sequence>MWTKESIKIYERQLESNRLPVIFNIEHLRRLIGVEKKYFYKLTNSVDASYISRFIDKRNGGKRKLLIPGFNLKLIQTWILHNILYTQPVFTSATGFIKQKSIIDNATPHIGKKYIFKTDISDFFPSIKFKNVFLLFLNFGYTKEVSNVLAILCTYEGYLPQGAPTSPYLSNLIFRDFDKKLENICSLSEYKYTRYADDITISSNEKISSIEVDYLSKTIEQSLQTINNFLKLNLDKTTVLRPGQRKIITGVLVNETLNVPKKILSEIRLEIYCLQKYGASNRIEAYNQKHNTNLDKYSYRQKLYGKICFVNMINPKKAEKFYEQFYDINWIK</sequence>
<dbReference type="InterPro" id="IPR000123">
    <property type="entry name" value="Reverse_transcriptase_msDNA"/>
</dbReference>
<keyword evidence="7 12" id="KW-0695">RNA-directed DNA polymerase</keyword>
<evidence type="ECO:0000313" key="12">
    <source>
        <dbReference type="EMBL" id="TPE39427.1"/>
    </source>
</evidence>
<keyword evidence="13" id="KW-1185">Reference proteome</keyword>
<protein>
    <recommendedName>
        <fullName evidence="1">RNA-directed DNA polymerase</fullName>
        <ecNumber evidence="1">2.7.7.49</ecNumber>
    </recommendedName>
</protein>
<dbReference type="InterPro" id="IPR000477">
    <property type="entry name" value="RT_dom"/>
</dbReference>
<keyword evidence="3" id="KW-0548">Nucleotidyltransferase</keyword>
<dbReference type="EMBL" id="VFSH01000008">
    <property type="protein sequence ID" value="TPE39427.1"/>
    <property type="molecule type" value="Genomic_DNA"/>
</dbReference>
<dbReference type="PRINTS" id="PR00866">
    <property type="entry name" value="RNADNAPOLMS"/>
</dbReference>
<comment type="catalytic activity">
    <reaction evidence="10">
        <text>DNA(n) + a 2'-deoxyribonucleoside 5'-triphosphate = DNA(n+1) + diphosphate</text>
        <dbReference type="Rhea" id="RHEA:22508"/>
        <dbReference type="Rhea" id="RHEA-COMP:17339"/>
        <dbReference type="Rhea" id="RHEA-COMP:17340"/>
        <dbReference type="ChEBI" id="CHEBI:33019"/>
        <dbReference type="ChEBI" id="CHEBI:61560"/>
        <dbReference type="ChEBI" id="CHEBI:173112"/>
        <dbReference type="EC" id="2.7.7.49"/>
    </reaction>
</comment>
<dbReference type="SUPFAM" id="SSF56672">
    <property type="entry name" value="DNA/RNA polymerases"/>
    <property type="match status" value="1"/>
</dbReference>
<dbReference type="InterPro" id="IPR043502">
    <property type="entry name" value="DNA/RNA_pol_sf"/>
</dbReference>
<dbReference type="Pfam" id="PF00078">
    <property type="entry name" value="RVT_1"/>
    <property type="match status" value="1"/>
</dbReference>
<organism evidence="12 13">
    <name type="scientific">Streptococcus shenyangsis</name>
    <dbReference type="NCBI Taxonomy" id="2589786"/>
    <lineage>
        <taxon>Bacteria</taxon>
        <taxon>Bacillati</taxon>
        <taxon>Bacillota</taxon>
        <taxon>Bacilli</taxon>
        <taxon>Lactobacillales</taxon>
        <taxon>Streptococcaceae</taxon>
        <taxon>Streptococcus</taxon>
    </lineage>
</organism>
<accession>A0ABY2YK18</accession>
<dbReference type="PANTHER" id="PTHR34047">
    <property type="entry name" value="NUCLEAR INTRON MATURASE 1, MITOCHONDRIAL-RELATED"/>
    <property type="match status" value="1"/>
</dbReference>
<evidence type="ECO:0000256" key="5">
    <source>
        <dbReference type="ARBA" id="ARBA00022763"/>
    </source>
</evidence>
<evidence type="ECO:0000256" key="8">
    <source>
        <dbReference type="ARBA" id="ARBA00023118"/>
    </source>
</evidence>
<keyword evidence="5" id="KW-0227">DNA damage</keyword>
<dbReference type="CDD" id="cd03487">
    <property type="entry name" value="RT_Bac_retron_II"/>
    <property type="match status" value="1"/>
</dbReference>
<dbReference type="EC" id="2.7.7.49" evidence="1"/>
<evidence type="ECO:0000313" key="13">
    <source>
        <dbReference type="Proteomes" id="UP000315907"/>
    </source>
</evidence>
<dbReference type="PROSITE" id="PS50878">
    <property type="entry name" value="RT_POL"/>
    <property type="match status" value="1"/>
</dbReference>
<evidence type="ECO:0000259" key="11">
    <source>
        <dbReference type="PROSITE" id="PS50878"/>
    </source>
</evidence>
<dbReference type="Proteomes" id="UP000315907">
    <property type="component" value="Unassembled WGS sequence"/>
</dbReference>
<dbReference type="RefSeq" id="WP_140834023.1">
    <property type="nucleotide sequence ID" value="NZ_VFSH01000008.1"/>
</dbReference>
<evidence type="ECO:0000256" key="9">
    <source>
        <dbReference type="ARBA" id="ARBA00034120"/>
    </source>
</evidence>
<evidence type="ECO:0000256" key="2">
    <source>
        <dbReference type="ARBA" id="ARBA00022679"/>
    </source>
</evidence>
<gene>
    <name evidence="12" type="ORF">FJR77_07030</name>
</gene>
<proteinExistence type="inferred from homology"/>
<keyword evidence="6" id="KW-0460">Magnesium</keyword>
<evidence type="ECO:0000256" key="1">
    <source>
        <dbReference type="ARBA" id="ARBA00012493"/>
    </source>
</evidence>
<reference evidence="12 13" key="1">
    <citation type="submission" date="2019-06" db="EMBL/GenBank/DDBJ databases">
        <authorList>
            <person name="Xiao C."/>
            <person name="Li X."/>
            <person name="Sun Y."/>
            <person name="Liu D."/>
        </authorList>
    </citation>
    <scope>NUCLEOTIDE SEQUENCE [LARGE SCALE GENOMIC DNA]</scope>
    <source>
        <strain evidence="12 13">D19</strain>
    </source>
</reference>
<comment type="caution">
    <text evidence="12">The sequence shown here is derived from an EMBL/GenBank/DDBJ whole genome shotgun (WGS) entry which is preliminary data.</text>
</comment>
<evidence type="ECO:0000256" key="4">
    <source>
        <dbReference type="ARBA" id="ARBA00022723"/>
    </source>
</evidence>